<protein>
    <recommendedName>
        <fullName evidence="3">N-acetyltransferase domain-containing protein</fullName>
    </recommendedName>
</protein>
<gene>
    <name evidence="4" type="ORF">caldi_03100</name>
</gene>
<keyword evidence="2" id="KW-0012">Acyltransferase</keyword>
<dbReference type="RefSeq" id="WP_264843339.1">
    <property type="nucleotide sequence ID" value="NZ_AP025628.1"/>
</dbReference>
<evidence type="ECO:0000259" key="3">
    <source>
        <dbReference type="PROSITE" id="PS51186"/>
    </source>
</evidence>
<dbReference type="PANTHER" id="PTHR43420:SF47">
    <property type="entry name" value="N-ACETYLTRANSFERASE DOMAIN-CONTAINING PROTEIN"/>
    <property type="match status" value="1"/>
</dbReference>
<dbReference type="InterPro" id="IPR050680">
    <property type="entry name" value="YpeA/RimI_acetyltransf"/>
</dbReference>
<dbReference type="CDD" id="cd04301">
    <property type="entry name" value="NAT_SF"/>
    <property type="match status" value="1"/>
</dbReference>
<dbReference type="InterPro" id="IPR000182">
    <property type="entry name" value="GNAT_dom"/>
</dbReference>
<dbReference type="EMBL" id="AP025628">
    <property type="protein sequence ID" value="BDG59220.1"/>
    <property type="molecule type" value="Genomic_DNA"/>
</dbReference>
<dbReference type="AlphaFoldDB" id="A0AA35CHR0"/>
<dbReference type="KEGG" id="cmic:caldi_03100"/>
<evidence type="ECO:0000256" key="2">
    <source>
        <dbReference type="ARBA" id="ARBA00023315"/>
    </source>
</evidence>
<dbReference type="Pfam" id="PF00583">
    <property type="entry name" value="Acetyltransf_1"/>
    <property type="match status" value="1"/>
</dbReference>
<dbReference type="SUPFAM" id="SSF55729">
    <property type="entry name" value="Acyl-CoA N-acyltransferases (Nat)"/>
    <property type="match status" value="1"/>
</dbReference>
<dbReference type="Gene3D" id="3.40.630.30">
    <property type="match status" value="1"/>
</dbReference>
<evidence type="ECO:0000256" key="1">
    <source>
        <dbReference type="ARBA" id="ARBA00022679"/>
    </source>
</evidence>
<dbReference type="InterPro" id="IPR016181">
    <property type="entry name" value="Acyl_CoA_acyltransferase"/>
</dbReference>
<sequence length="164" mass="18533">MAVRVRRLDFARDADRLLAFMPDLYETNFPGFLATPEFLARRRQALREAARDPAQRVLVADDGVRPVGFIWLVLEIDGAGRRRGEVAALYVDPRLRGRGVGRQLMEEGEEVLRGWGCHSAHLMVTVANEAAVRLYRDLGYEVVRYQMEKRLPPAGSAQGGDRRV</sequence>
<dbReference type="Proteomes" id="UP001163687">
    <property type="component" value="Chromosome"/>
</dbReference>
<proteinExistence type="predicted"/>
<feature type="domain" description="N-acetyltransferase" evidence="3">
    <location>
        <begin position="3"/>
        <end position="164"/>
    </location>
</feature>
<dbReference type="PROSITE" id="PS51186">
    <property type="entry name" value="GNAT"/>
    <property type="match status" value="1"/>
</dbReference>
<dbReference type="PANTHER" id="PTHR43420">
    <property type="entry name" value="ACETYLTRANSFERASE"/>
    <property type="match status" value="1"/>
</dbReference>
<organism evidence="4 5">
    <name type="scientific">Caldinitratiruptor microaerophilus</name>
    <dbReference type="NCBI Taxonomy" id="671077"/>
    <lineage>
        <taxon>Bacteria</taxon>
        <taxon>Bacillati</taxon>
        <taxon>Bacillota</taxon>
        <taxon>Clostridia</taxon>
        <taxon>Eubacteriales</taxon>
        <taxon>Symbiobacteriaceae</taxon>
        <taxon>Caldinitratiruptor</taxon>
    </lineage>
</organism>
<evidence type="ECO:0000313" key="5">
    <source>
        <dbReference type="Proteomes" id="UP001163687"/>
    </source>
</evidence>
<reference evidence="4" key="1">
    <citation type="submission" date="2022-03" db="EMBL/GenBank/DDBJ databases">
        <title>Complete genome sequence of Caldinitratiruptor microaerophilus.</title>
        <authorList>
            <person name="Mukaiyama R."/>
            <person name="Nishiyama T."/>
            <person name="Ueda K."/>
        </authorList>
    </citation>
    <scope>NUCLEOTIDE SEQUENCE</scope>
    <source>
        <strain evidence="4">JCM 16183</strain>
    </source>
</reference>
<evidence type="ECO:0000313" key="4">
    <source>
        <dbReference type="EMBL" id="BDG59220.1"/>
    </source>
</evidence>
<keyword evidence="1" id="KW-0808">Transferase</keyword>
<accession>A0AA35CHR0</accession>
<name>A0AA35CHR0_9FIRM</name>
<keyword evidence="5" id="KW-1185">Reference proteome</keyword>
<dbReference type="GO" id="GO:0016747">
    <property type="term" value="F:acyltransferase activity, transferring groups other than amino-acyl groups"/>
    <property type="evidence" value="ECO:0007669"/>
    <property type="project" value="InterPro"/>
</dbReference>